<organism evidence="1">
    <name type="scientific">freshwater metagenome</name>
    <dbReference type="NCBI Taxonomy" id="449393"/>
    <lineage>
        <taxon>unclassified sequences</taxon>
        <taxon>metagenomes</taxon>
        <taxon>ecological metagenomes</taxon>
    </lineage>
</organism>
<protein>
    <submittedName>
        <fullName evidence="1">Unannotated protein</fullName>
    </submittedName>
</protein>
<name>A0A6J7EZ16_9ZZZZ</name>
<dbReference type="SUPFAM" id="SSF51445">
    <property type="entry name" value="(Trans)glycosidases"/>
    <property type="match status" value="1"/>
</dbReference>
<dbReference type="EMBL" id="CAFBLS010000312">
    <property type="protein sequence ID" value="CAB4886425.1"/>
    <property type="molecule type" value="Genomic_DNA"/>
</dbReference>
<dbReference type="Gene3D" id="3.20.20.80">
    <property type="entry name" value="Glycosidases"/>
    <property type="match status" value="1"/>
</dbReference>
<evidence type="ECO:0000313" key="1">
    <source>
        <dbReference type="EMBL" id="CAB4886425.1"/>
    </source>
</evidence>
<reference evidence="1" key="1">
    <citation type="submission" date="2020-05" db="EMBL/GenBank/DDBJ databases">
        <authorList>
            <person name="Chiriac C."/>
            <person name="Salcher M."/>
            <person name="Ghai R."/>
            <person name="Kavagutti S V."/>
        </authorList>
    </citation>
    <scope>NUCLEOTIDE SEQUENCE</scope>
</reference>
<dbReference type="InterPro" id="IPR017853">
    <property type="entry name" value="GH"/>
</dbReference>
<dbReference type="PANTHER" id="PTHR12631:SF10">
    <property type="entry name" value="BETA-XYLOSIDASE-LIKE PROTEIN-RELATED"/>
    <property type="match status" value="1"/>
</dbReference>
<dbReference type="InterPro" id="IPR051923">
    <property type="entry name" value="Glycosyl_Hydrolase_39"/>
</dbReference>
<dbReference type="GO" id="GO:0004553">
    <property type="term" value="F:hydrolase activity, hydrolyzing O-glycosyl compounds"/>
    <property type="evidence" value="ECO:0007669"/>
    <property type="project" value="TreeGrafter"/>
</dbReference>
<proteinExistence type="predicted"/>
<accession>A0A6J7EZ16</accession>
<dbReference type="PANTHER" id="PTHR12631">
    <property type="entry name" value="ALPHA-L-IDURONIDASE"/>
    <property type="match status" value="1"/>
</dbReference>
<dbReference type="AlphaFoldDB" id="A0A6J7EZ16"/>
<gene>
    <name evidence="1" type="ORF">UFOPK3402_01905</name>
</gene>
<sequence length="416" mass="43821">MRPSQILRSRTAAAAVALATAATVGFGLAAAPAANAAPGDPISFGLHVPQIANGLVPTVPTGTIRLWDVGISWGKVQPSAKKFWWTGMDKAIANSNKLNAKVLYVLGSTPNWAAKNKKQGTYPNKGAASMPTSMKVWKDWVTAVTKRYAASIDAYQIWNEANLSTFWMGTPDQMADLTNEAYKIIRKNDPTAQIVSASSTVRLTSAYNKFFPAYLKGLKKRGWPVTAYSVHLYPNSLGTPADRVTYISTVRASLAAAGAPAKPLWDTEVNYGLAGPGSGNPKVNIDGDQAASWVSQTYLDSARLGIDRTYWYSYTPSPYSLLGIQMYPGTTGALGYATTYGWLVGGSVSCVTAAVNTCTIVKNGATSTVAWASTGSGPFVVPAGATNSVTATNVSTPVTAGTTVTIGSMPTWFGAS</sequence>